<sequence length="139" mass="16353">MSNLYVFNICGSFKIYKADSIKELINYLKNNLDDLRPLFQNLELSDSSFLKDLPEIYEKIDDNDDNDYSDDENNCEYNSKLNLLEDNNWKKCKKIIKKNIFEKYSAKEIFNKLICKCVDGNVNPCIHVEKMTTDDIIDI</sequence>
<evidence type="ECO:0000313" key="1">
    <source>
        <dbReference type="EMBL" id="AUV58016.1"/>
    </source>
</evidence>
<name>A0A2K9V746_9VIRU</name>
<organism evidence="1">
    <name type="scientific">Bandra megavirus</name>
    <dbReference type="NCBI Taxonomy" id="2071566"/>
    <lineage>
        <taxon>Viruses</taxon>
        <taxon>Varidnaviria</taxon>
        <taxon>Bamfordvirae</taxon>
        <taxon>Nucleocytoviricota</taxon>
        <taxon>Megaviricetes</taxon>
        <taxon>Imitervirales</taxon>
        <taxon>Mimiviridae</taxon>
        <taxon>Megamimivirinae</taxon>
        <taxon>Megavirus</taxon>
    </lineage>
</organism>
<accession>A0A2K9V746</accession>
<dbReference type="EMBL" id="MG779298">
    <property type="protein sequence ID" value="AUV58016.1"/>
    <property type="molecule type" value="Genomic_DNA"/>
</dbReference>
<protein>
    <submittedName>
        <fullName evidence="1">Uncharacterized protein</fullName>
    </submittedName>
</protein>
<reference evidence="1" key="1">
    <citation type="submission" date="2018-01" db="EMBL/GenBank/DDBJ databases">
        <title>Draft genome sequence of Bandra megavirus.</title>
        <authorList>
            <person name="Chatterjee A."/>
            <person name="Yadav R."/>
            <person name="Kondabagil K."/>
        </authorList>
    </citation>
    <scope>NUCLEOTIDE SEQUENCE</scope>
    <source>
        <strain evidence="1">KK-1</strain>
    </source>
</reference>
<proteinExistence type="predicted"/>